<keyword evidence="1" id="KW-1133">Transmembrane helix</keyword>
<dbReference type="OrthoDB" id="9815205at2"/>
<feature type="transmembrane region" description="Helical" evidence="1">
    <location>
        <begin position="107"/>
        <end position="125"/>
    </location>
</feature>
<reference evidence="3" key="1">
    <citation type="submission" date="2016-10" db="EMBL/GenBank/DDBJ databases">
        <authorList>
            <person name="Varghese N."/>
            <person name="Submissions S."/>
        </authorList>
    </citation>
    <scope>NUCLEOTIDE SEQUENCE [LARGE SCALE GENOMIC DNA]</scope>
    <source>
        <strain evidence="3">DSM 17616</strain>
    </source>
</reference>
<evidence type="ECO:0000313" key="2">
    <source>
        <dbReference type="EMBL" id="SEI09583.1"/>
    </source>
</evidence>
<keyword evidence="1" id="KW-0812">Transmembrane</keyword>
<feature type="transmembrane region" description="Helical" evidence="1">
    <location>
        <begin position="46"/>
        <end position="65"/>
    </location>
</feature>
<feature type="transmembrane region" description="Helical" evidence="1">
    <location>
        <begin position="77"/>
        <end position="101"/>
    </location>
</feature>
<organism evidence="2 3">
    <name type="scientific">Rheinheimera pacifica</name>
    <dbReference type="NCBI Taxonomy" id="173990"/>
    <lineage>
        <taxon>Bacteria</taxon>
        <taxon>Pseudomonadati</taxon>
        <taxon>Pseudomonadota</taxon>
        <taxon>Gammaproteobacteria</taxon>
        <taxon>Chromatiales</taxon>
        <taxon>Chromatiaceae</taxon>
        <taxon>Rheinheimera</taxon>
    </lineage>
</organism>
<proteinExistence type="predicted"/>
<feature type="transmembrane region" description="Helical" evidence="1">
    <location>
        <begin position="132"/>
        <end position="159"/>
    </location>
</feature>
<evidence type="ECO:0000256" key="1">
    <source>
        <dbReference type="SAM" id="Phobius"/>
    </source>
</evidence>
<dbReference type="Proteomes" id="UP000199371">
    <property type="component" value="Unassembled WGS sequence"/>
</dbReference>
<keyword evidence="3" id="KW-1185">Reference proteome</keyword>
<dbReference type="EMBL" id="FNXF01000018">
    <property type="protein sequence ID" value="SEI09583.1"/>
    <property type="molecule type" value="Genomic_DNA"/>
</dbReference>
<dbReference type="AlphaFoldDB" id="A0A1H6N4L7"/>
<protein>
    <submittedName>
        <fullName evidence="2">Uncharacterized protein</fullName>
    </submittedName>
</protein>
<name>A0A1H6N4L7_9GAMM</name>
<sequence length="182" mass="19605">MSAYRRAVLLPLVALLLAAMHLTIEHLSTGVQSHHLFNDATLPAISNWFELITLPLLGLALATYAQRQPAHISRLATVPVSLLPGLIGAACYGAVFAASFALGQMTITTLLFFGLLPCAVLFPLYRLHYISGFVVAMTFTFGGILPLMIAAALALLSWLSRFVIATVVAGWRKYRTGPAKPV</sequence>
<keyword evidence="1" id="KW-0472">Membrane</keyword>
<accession>A0A1H6N4L7</accession>
<gene>
    <name evidence="2" type="ORF">SAMN05660691_03591</name>
</gene>
<evidence type="ECO:0000313" key="3">
    <source>
        <dbReference type="Proteomes" id="UP000199371"/>
    </source>
</evidence>
<dbReference type="STRING" id="173990.SAMN05660691_03591"/>
<dbReference type="RefSeq" id="WP_092796248.1">
    <property type="nucleotide sequence ID" value="NZ_FNXF01000018.1"/>
</dbReference>